<comment type="caution">
    <text evidence="5">The sequence shown here is derived from an EMBL/GenBank/DDBJ whole genome shotgun (WGS) entry which is preliminary data.</text>
</comment>
<dbReference type="Gene3D" id="1.10.1040.10">
    <property type="entry name" value="N-(1-d-carboxylethyl)-l-norvaline Dehydrogenase, domain 2"/>
    <property type="match status" value="1"/>
</dbReference>
<reference evidence="5 6" key="1">
    <citation type="journal article" date="2015" name="Nature">
        <title>rRNA introns, odd ribosomes, and small enigmatic genomes across a large radiation of phyla.</title>
        <authorList>
            <person name="Brown C.T."/>
            <person name="Hug L.A."/>
            <person name="Thomas B.C."/>
            <person name="Sharon I."/>
            <person name="Castelle C.J."/>
            <person name="Singh A."/>
            <person name="Wilkins M.J."/>
            <person name="Williams K.H."/>
            <person name="Banfield J.F."/>
        </authorList>
    </citation>
    <scope>NUCLEOTIDE SEQUENCE [LARGE SCALE GENOMIC DNA]</scope>
</reference>
<protein>
    <submittedName>
        <fullName evidence="5">UDP-glucose dehydrogenase (Ugd-1)</fullName>
    </submittedName>
</protein>
<dbReference type="InterPro" id="IPR014026">
    <property type="entry name" value="UDP-Glc/GDP-Man_DH_dimer"/>
</dbReference>
<dbReference type="STRING" id="1618570.UT08_C0018G0048"/>
<dbReference type="InterPro" id="IPR028359">
    <property type="entry name" value="UDP_ManNAc/GlcNAc_DH"/>
</dbReference>
<dbReference type="Proteomes" id="UP000034081">
    <property type="component" value="Unassembled WGS sequence"/>
</dbReference>
<dbReference type="PIRSF" id="PIRSF500136">
    <property type="entry name" value="UDP_ManNAc_DH"/>
    <property type="match status" value="1"/>
</dbReference>
<feature type="domain" description="UDP-glucose/GDP-mannose dehydrogenase dimerisation" evidence="3">
    <location>
        <begin position="166"/>
        <end position="258"/>
    </location>
</feature>
<dbReference type="PANTHER" id="PTHR43750">
    <property type="entry name" value="UDP-GLUCOSE 6-DEHYDROGENASE TUAD"/>
    <property type="match status" value="1"/>
</dbReference>
<dbReference type="InterPro" id="IPR036291">
    <property type="entry name" value="NAD(P)-bd_dom_sf"/>
</dbReference>
<evidence type="ECO:0000259" key="3">
    <source>
        <dbReference type="Pfam" id="PF00984"/>
    </source>
</evidence>
<evidence type="ECO:0000256" key="2">
    <source>
        <dbReference type="PIRNR" id="PIRNR000124"/>
    </source>
</evidence>
<dbReference type="AlphaFoldDB" id="A0A0G0L0A8"/>
<dbReference type="PATRIC" id="fig|1618570.3.peg.1285"/>
<evidence type="ECO:0000313" key="6">
    <source>
        <dbReference type="Proteomes" id="UP000034081"/>
    </source>
</evidence>
<dbReference type="SUPFAM" id="SSF51735">
    <property type="entry name" value="NAD(P)-binding Rossmann-fold domains"/>
    <property type="match status" value="1"/>
</dbReference>
<gene>
    <name evidence="5" type="ORF">UT08_C0018G0048</name>
</gene>
<dbReference type="SUPFAM" id="SSF48179">
    <property type="entry name" value="6-phosphogluconate dehydrogenase C-terminal domain-like"/>
    <property type="match status" value="1"/>
</dbReference>
<dbReference type="InterPro" id="IPR001732">
    <property type="entry name" value="UDP-Glc/GDP-Man_DH_N"/>
</dbReference>
<feature type="domain" description="UDP-glucose/GDP-mannose dehydrogenase N-terminal" evidence="4">
    <location>
        <begin position="35"/>
        <end position="145"/>
    </location>
</feature>
<dbReference type="Pfam" id="PF00984">
    <property type="entry name" value="UDPG_MGDP_dh"/>
    <property type="match status" value="1"/>
</dbReference>
<dbReference type="GO" id="GO:0016628">
    <property type="term" value="F:oxidoreductase activity, acting on the CH-CH group of donors, NAD or NADP as acceptor"/>
    <property type="evidence" value="ECO:0007669"/>
    <property type="project" value="InterPro"/>
</dbReference>
<evidence type="ECO:0000256" key="1">
    <source>
        <dbReference type="ARBA" id="ARBA00006601"/>
    </source>
</evidence>
<name>A0A0G0L0A8_9BACT</name>
<dbReference type="InterPro" id="IPR013328">
    <property type="entry name" value="6PGD_dom2"/>
</dbReference>
<proteinExistence type="inferred from homology"/>
<evidence type="ECO:0000313" key="5">
    <source>
        <dbReference type="EMBL" id="KKQ84442.1"/>
    </source>
</evidence>
<accession>A0A0G0L0A8</accession>
<dbReference type="GO" id="GO:0016616">
    <property type="term" value="F:oxidoreductase activity, acting on the CH-OH group of donors, NAD or NADP as acceptor"/>
    <property type="evidence" value="ECO:0007669"/>
    <property type="project" value="InterPro"/>
</dbReference>
<comment type="similarity">
    <text evidence="1 2">Belongs to the UDP-glucose/GDP-mannose dehydrogenase family.</text>
</comment>
<dbReference type="PANTHER" id="PTHR43750:SF3">
    <property type="entry name" value="UDP-GLUCOSE 6-DEHYDROGENASE TUAD"/>
    <property type="match status" value="1"/>
</dbReference>
<evidence type="ECO:0000259" key="4">
    <source>
        <dbReference type="Pfam" id="PF03721"/>
    </source>
</evidence>
<dbReference type="GO" id="GO:0000271">
    <property type="term" value="P:polysaccharide biosynthetic process"/>
    <property type="evidence" value="ECO:0007669"/>
    <property type="project" value="InterPro"/>
</dbReference>
<dbReference type="GO" id="GO:0051287">
    <property type="term" value="F:NAD binding"/>
    <property type="evidence" value="ECO:0007669"/>
    <property type="project" value="InterPro"/>
</dbReference>
<dbReference type="InterPro" id="IPR017476">
    <property type="entry name" value="UDP-Glc/GDP-Man"/>
</dbReference>
<dbReference type="Pfam" id="PF03721">
    <property type="entry name" value="UDPG_MGDP_dh_N"/>
    <property type="match status" value="1"/>
</dbReference>
<dbReference type="Gene3D" id="3.40.50.720">
    <property type="entry name" value="NAD(P)-binding Rossmann-like Domain"/>
    <property type="match status" value="1"/>
</dbReference>
<dbReference type="PIRSF" id="PIRSF000124">
    <property type="entry name" value="UDPglc_GDPman_dh"/>
    <property type="match status" value="1"/>
</dbReference>
<sequence length="283" mass="31612">MANIGIIGWGVVGQATGKGFKKKHNVFWNSPHKEDSTSIKDVADKCEYIFLCLPTPADFQNYKIDLSIINKVVSDFAPLVKGRNKALIIKSTVVPGTTAKFAKKYPGVKFAMNPEFLTEINAPWDFLHPDRVVIGAYDEDVANKIARLHRDILGYKVKIFITDPTTAELVKYMSNTFMATKIIFGNEFAELSGKLGVNYDEVVAMVGADKRILPSFFKKTSFAGFGGKCFPKDTVSILGLAKELGVNLSVLEAAWKKNLKVRKIRDWEEIRGAVNKREVRIKM</sequence>
<organism evidence="5 6">
    <name type="scientific">Candidatus Woesebacteria bacterium GW2011_GWB1_38_8</name>
    <dbReference type="NCBI Taxonomy" id="1618570"/>
    <lineage>
        <taxon>Bacteria</taxon>
        <taxon>Candidatus Woeseibacteriota</taxon>
    </lineage>
</organism>
<dbReference type="EMBL" id="LBVL01000018">
    <property type="protein sequence ID" value="KKQ84442.1"/>
    <property type="molecule type" value="Genomic_DNA"/>
</dbReference>
<dbReference type="InterPro" id="IPR008927">
    <property type="entry name" value="6-PGluconate_DH-like_C_sf"/>
</dbReference>